<evidence type="ECO:0000256" key="3">
    <source>
        <dbReference type="ARBA" id="ARBA00022448"/>
    </source>
</evidence>
<keyword evidence="6 8" id="KW-0472">Membrane</keyword>
<dbReference type="PANTHER" id="PTHR48022">
    <property type="entry name" value="PLASTIDIC GLUCOSE TRANSPORTER 4"/>
    <property type="match status" value="1"/>
</dbReference>
<gene>
    <name evidence="10" type="ORF">BCV70DRAFT_34535</name>
</gene>
<keyword evidence="5 8" id="KW-1133">Transmembrane helix</keyword>
<dbReference type="GO" id="GO:0005351">
    <property type="term" value="F:carbohydrate:proton symporter activity"/>
    <property type="evidence" value="ECO:0007669"/>
    <property type="project" value="TreeGrafter"/>
</dbReference>
<dbReference type="PANTHER" id="PTHR48022:SF55">
    <property type="entry name" value="SUGAR TRANSPORTER STL1"/>
    <property type="match status" value="1"/>
</dbReference>
<dbReference type="SUPFAM" id="SSF103473">
    <property type="entry name" value="MFS general substrate transporter"/>
    <property type="match status" value="1"/>
</dbReference>
<organism evidence="10 11">
    <name type="scientific">Testicularia cyperi</name>
    <dbReference type="NCBI Taxonomy" id="1882483"/>
    <lineage>
        <taxon>Eukaryota</taxon>
        <taxon>Fungi</taxon>
        <taxon>Dikarya</taxon>
        <taxon>Basidiomycota</taxon>
        <taxon>Ustilaginomycotina</taxon>
        <taxon>Ustilaginomycetes</taxon>
        <taxon>Ustilaginales</taxon>
        <taxon>Anthracoideaceae</taxon>
        <taxon>Testicularia</taxon>
    </lineage>
</organism>
<evidence type="ECO:0000256" key="7">
    <source>
        <dbReference type="ARBA" id="ARBA00049119"/>
    </source>
</evidence>
<reference evidence="10 11" key="1">
    <citation type="journal article" date="2018" name="Mol. Biol. Evol.">
        <title>Broad Genomic Sampling Reveals a Smut Pathogenic Ancestry of the Fungal Clade Ustilaginomycotina.</title>
        <authorList>
            <person name="Kijpornyongpan T."/>
            <person name="Mondo S.J."/>
            <person name="Barry K."/>
            <person name="Sandor L."/>
            <person name="Lee J."/>
            <person name="Lipzen A."/>
            <person name="Pangilinan J."/>
            <person name="LaButti K."/>
            <person name="Hainaut M."/>
            <person name="Henrissat B."/>
            <person name="Grigoriev I.V."/>
            <person name="Spatafora J.W."/>
            <person name="Aime M.C."/>
        </authorList>
    </citation>
    <scope>NUCLEOTIDE SEQUENCE [LARGE SCALE GENOMIC DNA]</scope>
    <source>
        <strain evidence="10 11">MCA 3645</strain>
    </source>
</reference>
<evidence type="ECO:0000256" key="8">
    <source>
        <dbReference type="SAM" id="Phobius"/>
    </source>
</evidence>
<keyword evidence="3" id="KW-0813">Transport</keyword>
<dbReference type="InterPro" id="IPR050360">
    <property type="entry name" value="MFS_Sugar_Transporters"/>
</dbReference>
<accession>A0A317XKP6</accession>
<comment type="catalytic activity">
    <reaction evidence="7">
        <text>myo-inositol(out) + H(+)(out) = myo-inositol(in) + H(+)(in)</text>
        <dbReference type="Rhea" id="RHEA:60364"/>
        <dbReference type="ChEBI" id="CHEBI:15378"/>
        <dbReference type="ChEBI" id="CHEBI:17268"/>
    </reaction>
</comment>
<evidence type="ECO:0000256" key="5">
    <source>
        <dbReference type="ARBA" id="ARBA00022989"/>
    </source>
</evidence>
<evidence type="ECO:0000259" key="9">
    <source>
        <dbReference type="PROSITE" id="PS50850"/>
    </source>
</evidence>
<sequence length="227" mass="23646">MLSSALSARTNTMGLRGSTLRWSITTVAVTAFSLFGYDQGMMSGIITGVEFNKEFPPTGGNDYHATVVQGAVVSCYELGCFFGAIGTLIYGERIGRRPIVLAGSILMIIGTIISTAAFGPHWGLGQFVVGRVISGLGNGMNTATVPVWQSEMSKASNRGLLVNLEGSMIATSTATGRFGVGASAPSSPPLCATPLSCFPCLPTCSAGNNGHMRDILHHLAPPVLYPT</sequence>
<dbReference type="InterPro" id="IPR005828">
    <property type="entry name" value="MFS_sugar_transport-like"/>
</dbReference>
<dbReference type="AlphaFoldDB" id="A0A317XKP6"/>
<dbReference type="PRINTS" id="PR00171">
    <property type="entry name" value="SUGRTRNSPORT"/>
</dbReference>
<dbReference type="Pfam" id="PF00083">
    <property type="entry name" value="Sugar_tr"/>
    <property type="match status" value="1"/>
</dbReference>
<feature type="domain" description="Major facilitator superfamily (MFS) profile" evidence="9">
    <location>
        <begin position="24"/>
        <end position="227"/>
    </location>
</feature>
<evidence type="ECO:0000313" key="10">
    <source>
        <dbReference type="EMBL" id="PWY98621.1"/>
    </source>
</evidence>
<dbReference type="STRING" id="1882483.A0A317XKP6"/>
<keyword evidence="4 8" id="KW-0812">Transmembrane</keyword>
<name>A0A317XKP6_9BASI</name>
<dbReference type="OrthoDB" id="2544694at2759"/>
<comment type="subcellular location">
    <subcellularLocation>
        <location evidence="1">Membrane</location>
        <topology evidence="1">Multi-pass membrane protein</topology>
    </subcellularLocation>
</comment>
<dbReference type="EMBL" id="KZ819198">
    <property type="protein sequence ID" value="PWY98621.1"/>
    <property type="molecule type" value="Genomic_DNA"/>
</dbReference>
<dbReference type="PROSITE" id="PS50850">
    <property type="entry name" value="MFS"/>
    <property type="match status" value="1"/>
</dbReference>
<dbReference type="GO" id="GO:0015793">
    <property type="term" value="P:glycerol transmembrane transport"/>
    <property type="evidence" value="ECO:0007669"/>
    <property type="project" value="TreeGrafter"/>
</dbReference>
<dbReference type="InterPro" id="IPR003663">
    <property type="entry name" value="Sugar/inositol_transpt"/>
</dbReference>
<evidence type="ECO:0000256" key="2">
    <source>
        <dbReference type="ARBA" id="ARBA00010992"/>
    </source>
</evidence>
<keyword evidence="11" id="KW-1185">Reference proteome</keyword>
<evidence type="ECO:0000256" key="6">
    <source>
        <dbReference type="ARBA" id="ARBA00023136"/>
    </source>
</evidence>
<proteinExistence type="inferred from homology"/>
<evidence type="ECO:0000256" key="1">
    <source>
        <dbReference type="ARBA" id="ARBA00004141"/>
    </source>
</evidence>
<feature type="transmembrane region" description="Helical" evidence="8">
    <location>
        <begin position="99"/>
        <end position="122"/>
    </location>
</feature>
<dbReference type="InterPro" id="IPR020846">
    <property type="entry name" value="MFS_dom"/>
</dbReference>
<dbReference type="GO" id="GO:0016020">
    <property type="term" value="C:membrane"/>
    <property type="evidence" value="ECO:0007669"/>
    <property type="project" value="UniProtKB-SubCell"/>
</dbReference>
<evidence type="ECO:0000256" key="4">
    <source>
        <dbReference type="ARBA" id="ARBA00022692"/>
    </source>
</evidence>
<comment type="similarity">
    <text evidence="2">Belongs to the major facilitator superfamily. Sugar transporter (TC 2.A.1.1) family.</text>
</comment>
<evidence type="ECO:0000313" key="11">
    <source>
        <dbReference type="Proteomes" id="UP000246740"/>
    </source>
</evidence>
<dbReference type="InParanoid" id="A0A317XKP6"/>
<protein>
    <recommendedName>
        <fullName evidence="9">Major facilitator superfamily (MFS) profile domain-containing protein</fullName>
    </recommendedName>
</protein>
<feature type="transmembrane region" description="Helical" evidence="8">
    <location>
        <begin position="20"/>
        <end position="37"/>
    </location>
</feature>
<dbReference type="Gene3D" id="1.20.1250.20">
    <property type="entry name" value="MFS general substrate transporter like domains"/>
    <property type="match status" value="1"/>
</dbReference>
<dbReference type="Proteomes" id="UP000246740">
    <property type="component" value="Unassembled WGS sequence"/>
</dbReference>
<dbReference type="InterPro" id="IPR036259">
    <property type="entry name" value="MFS_trans_sf"/>
</dbReference>